<proteinExistence type="predicted"/>
<organism evidence="1 2">
    <name type="scientific">Erythranthe guttata</name>
    <name type="common">Yellow monkey flower</name>
    <name type="synonym">Mimulus guttatus</name>
    <dbReference type="NCBI Taxonomy" id="4155"/>
    <lineage>
        <taxon>Eukaryota</taxon>
        <taxon>Viridiplantae</taxon>
        <taxon>Streptophyta</taxon>
        <taxon>Embryophyta</taxon>
        <taxon>Tracheophyta</taxon>
        <taxon>Spermatophyta</taxon>
        <taxon>Magnoliopsida</taxon>
        <taxon>eudicotyledons</taxon>
        <taxon>Gunneridae</taxon>
        <taxon>Pentapetalae</taxon>
        <taxon>asterids</taxon>
        <taxon>lamiids</taxon>
        <taxon>Lamiales</taxon>
        <taxon>Phrymaceae</taxon>
        <taxon>Erythranthe</taxon>
    </lineage>
</organism>
<dbReference type="EMBL" id="KI632125">
    <property type="protein sequence ID" value="EYU24325.1"/>
    <property type="molecule type" value="Genomic_DNA"/>
</dbReference>
<reference evidence="1 2" key="1">
    <citation type="journal article" date="2013" name="Proc. Natl. Acad. Sci. U.S.A.">
        <title>Fine-scale variation in meiotic recombination in Mimulus inferred from population shotgun sequencing.</title>
        <authorList>
            <person name="Hellsten U."/>
            <person name="Wright K.M."/>
            <person name="Jenkins J."/>
            <person name="Shu S."/>
            <person name="Yuan Y."/>
            <person name="Wessler S.R."/>
            <person name="Schmutz J."/>
            <person name="Willis J.H."/>
            <person name="Rokhsar D.S."/>
        </authorList>
    </citation>
    <scope>NUCLEOTIDE SEQUENCE [LARGE SCALE GENOMIC DNA]</scope>
    <source>
        <strain evidence="2">cv. DUN x IM62</strain>
    </source>
</reference>
<protein>
    <submittedName>
        <fullName evidence="1">Uncharacterized protein</fullName>
    </submittedName>
</protein>
<evidence type="ECO:0000313" key="2">
    <source>
        <dbReference type="Proteomes" id="UP000030748"/>
    </source>
</evidence>
<evidence type="ECO:0000313" key="1">
    <source>
        <dbReference type="EMBL" id="EYU24325.1"/>
    </source>
</evidence>
<keyword evidence="2" id="KW-1185">Reference proteome</keyword>
<dbReference type="AlphaFoldDB" id="A0A022QCS7"/>
<accession>A0A022QCS7</accession>
<sequence length="86" mass="10149">MRTQIENRRNVCLVCPVDGGREIRRWWREGAKILKDNVQEVNCINQSNIKKSNVKRSRRKRKATRQSGAVYRCGRTQLQLRIHSAE</sequence>
<gene>
    <name evidence="1" type="ORF">MIMGU_mgv11b019794mg</name>
</gene>
<dbReference type="Proteomes" id="UP000030748">
    <property type="component" value="Unassembled WGS sequence"/>
</dbReference>
<name>A0A022QCS7_ERYGU</name>